<keyword evidence="1" id="KW-0732">Signal</keyword>
<comment type="caution">
    <text evidence="2">The sequence shown here is derived from an EMBL/GenBank/DDBJ whole genome shotgun (WGS) entry which is preliminary data.</text>
</comment>
<feature type="chain" id="PRO_5046360747" description="Extracellular protein" evidence="1">
    <location>
        <begin position="26"/>
        <end position="143"/>
    </location>
</feature>
<gene>
    <name evidence="2" type="ORF">ACFP5Y_02155</name>
</gene>
<evidence type="ECO:0008006" key="4">
    <source>
        <dbReference type="Google" id="ProtNLM"/>
    </source>
</evidence>
<evidence type="ECO:0000256" key="1">
    <source>
        <dbReference type="SAM" id="SignalP"/>
    </source>
</evidence>
<organism evidence="2 3">
    <name type="scientific">Lactiplantibacillus daowaiensis</name>
    <dbReference type="NCBI Taxonomy" id="2559918"/>
    <lineage>
        <taxon>Bacteria</taxon>
        <taxon>Bacillati</taxon>
        <taxon>Bacillota</taxon>
        <taxon>Bacilli</taxon>
        <taxon>Lactobacillales</taxon>
        <taxon>Lactobacillaceae</taxon>
        <taxon>Lactiplantibacillus</taxon>
    </lineage>
</organism>
<proteinExistence type="predicted"/>
<dbReference type="RefSeq" id="WP_137628207.1">
    <property type="nucleotide sequence ID" value="NZ_BJDJ01000006.1"/>
</dbReference>
<dbReference type="Proteomes" id="UP001596282">
    <property type="component" value="Unassembled WGS sequence"/>
</dbReference>
<evidence type="ECO:0000313" key="2">
    <source>
        <dbReference type="EMBL" id="MFC6180047.1"/>
    </source>
</evidence>
<keyword evidence="3" id="KW-1185">Reference proteome</keyword>
<protein>
    <recommendedName>
        <fullName evidence="4">Extracellular protein</fullName>
    </recommendedName>
</protein>
<reference evidence="3" key="1">
    <citation type="journal article" date="2019" name="Int. J. Syst. Evol. Microbiol.">
        <title>The Global Catalogue of Microorganisms (GCM) 10K type strain sequencing project: providing services to taxonomists for standard genome sequencing and annotation.</title>
        <authorList>
            <consortium name="The Broad Institute Genomics Platform"/>
            <consortium name="The Broad Institute Genome Sequencing Center for Infectious Disease"/>
            <person name="Wu L."/>
            <person name="Ma J."/>
        </authorList>
    </citation>
    <scope>NUCLEOTIDE SEQUENCE [LARGE SCALE GENOMIC DNA]</scope>
    <source>
        <strain evidence="3">CCM 8933</strain>
    </source>
</reference>
<evidence type="ECO:0000313" key="3">
    <source>
        <dbReference type="Proteomes" id="UP001596282"/>
    </source>
</evidence>
<dbReference type="EMBL" id="JBHSSC010000005">
    <property type="protein sequence ID" value="MFC6180047.1"/>
    <property type="molecule type" value="Genomic_DNA"/>
</dbReference>
<sequence length="143" mass="16019">MKFTKSLGVIAMGIALLGGALPAQAALHTRTVPASFRHTWYHYDSRHSYSKLQVTKHGTKGTIYKNGKVNQVWANAQGKRFVAIIHSHKKISVYNTRYGSLKPYSDSIVLTKQTKHGRASLKVSVAGFPNTYYRSKSAAYQYR</sequence>
<feature type="signal peptide" evidence="1">
    <location>
        <begin position="1"/>
        <end position="25"/>
    </location>
</feature>
<accession>A0ABW1RY09</accession>
<name>A0ABW1RY09_9LACO</name>